<dbReference type="EMBL" id="LR778114">
    <property type="protein sequence ID" value="CAB1130133.1"/>
    <property type="molecule type" value="Genomic_DNA"/>
</dbReference>
<sequence>MGRTPGTGEAGPPGVEGGRLYLIGTPLGNRWDLSARARAALEQVDLLLAEDTRVTARLLAAWGIGRGPVWSFHAHNWHRRLPDVLERLQAGASVGLVTDAGMPAVSDPGRELVEAAAGRGIPLTVVPGPTAESAAFAASGFPHPYRFWGFLPAKGPERRRALERLAAGTETEILYEAPHRVARTARDLAAVLGEAVPVYVGRELTKRHEEHWYGTLGELVRREDWRGEVVVVVGPRPAPAAAGPGRPDWAALLAAVRAEEAGGRSRRDSIRAVADRAGVSRRELYRRVQTGRPDDAAD</sequence>
<dbReference type="Pfam" id="PF00590">
    <property type="entry name" value="TP_methylase"/>
    <property type="match status" value="1"/>
</dbReference>
<dbReference type="CDD" id="cd11648">
    <property type="entry name" value="RsmI"/>
    <property type="match status" value="1"/>
</dbReference>
<evidence type="ECO:0000313" key="8">
    <source>
        <dbReference type="EMBL" id="CAB1130133.1"/>
    </source>
</evidence>
<keyword evidence="4 6" id="KW-0808">Transferase</keyword>
<dbReference type="GO" id="GO:0070677">
    <property type="term" value="F:rRNA (cytosine-2'-O-)-methyltransferase activity"/>
    <property type="evidence" value="ECO:0007669"/>
    <property type="project" value="UniProtKB-UniRule"/>
</dbReference>
<evidence type="ECO:0000313" key="9">
    <source>
        <dbReference type="Proteomes" id="UP000503399"/>
    </source>
</evidence>
<accession>A0A6F8ZKC2</accession>
<dbReference type="SUPFAM" id="SSF53790">
    <property type="entry name" value="Tetrapyrrole methylase"/>
    <property type="match status" value="1"/>
</dbReference>
<comment type="catalytic activity">
    <reaction evidence="6">
        <text>cytidine(1402) in 16S rRNA + S-adenosyl-L-methionine = 2'-O-methylcytidine(1402) in 16S rRNA + S-adenosyl-L-homocysteine + H(+)</text>
        <dbReference type="Rhea" id="RHEA:42924"/>
        <dbReference type="Rhea" id="RHEA-COMP:10285"/>
        <dbReference type="Rhea" id="RHEA-COMP:10286"/>
        <dbReference type="ChEBI" id="CHEBI:15378"/>
        <dbReference type="ChEBI" id="CHEBI:57856"/>
        <dbReference type="ChEBI" id="CHEBI:59789"/>
        <dbReference type="ChEBI" id="CHEBI:74495"/>
        <dbReference type="ChEBI" id="CHEBI:82748"/>
        <dbReference type="EC" id="2.1.1.198"/>
    </reaction>
</comment>
<proteinExistence type="inferred from homology"/>
<dbReference type="PIRSF" id="PIRSF005917">
    <property type="entry name" value="MTase_YraL"/>
    <property type="match status" value="1"/>
</dbReference>
<dbReference type="PANTHER" id="PTHR46111:SF1">
    <property type="entry name" value="RIBOSOMAL RNA SMALL SUBUNIT METHYLTRANSFERASE I"/>
    <property type="match status" value="1"/>
</dbReference>
<evidence type="ECO:0000256" key="1">
    <source>
        <dbReference type="ARBA" id="ARBA00022490"/>
    </source>
</evidence>
<keyword evidence="1 6" id="KW-0963">Cytoplasm</keyword>
<dbReference type="InterPro" id="IPR014777">
    <property type="entry name" value="4pyrrole_Mease_sub1"/>
</dbReference>
<dbReference type="AlphaFoldDB" id="A0A6F8ZKC2"/>
<dbReference type="NCBIfam" id="TIGR00096">
    <property type="entry name" value="16S rRNA (cytidine(1402)-2'-O)-methyltransferase"/>
    <property type="match status" value="1"/>
</dbReference>
<dbReference type="HAMAP" id="MF_01877">
    <property type="entry name" value="16SrRNA_methyltr_I"/>
    <property type="match status" value="1"/>
</dbReference>
<evidence type="ECO:0000256" key="3">
    <source>
        <dbReference type="ARBA" id="ARBA00022603"/>
    </source>
</evidence>
<dbReference type="InterPro" id="IPR008189">
    <property type="entry name" value="rRNA_ssu_MeTfrase_I"/>
</dbReference>
<reference evidence="8 9" key="1">
    <citation type="submission" date="2020-02" db="EMBL/GenBank/DDBJ databases">
        <authorList>
            <person name="Hogendoorn C."/>
        </authorList>
    </citation>
    <scope>NUCLEOTIDE SEQUENCE [LARGE SCALE GENOMIC DNA]</scope>
    <source>
        <strain evidence="8">R501</strain>
    </source>
</reference>
<organism evidence="8 9">
    <name type="scientific">Candidatus Hydrogenisulfobacillus filiaventi</name>
    <dbReference type="NCBI Taxonomy" id="2707344"/>
    <lineage>
        <taxon>Bacteria</taxon>
        <taxon>Bacillati</taxon>
        <taxon>Bacillota</taxon>
        <taxon>Clostridia</taxon>
        <taxon>Eubacteriales</taxon>
        <taxon>Clostridiales Family XVII. Incertae Sedis</taxon>
        <taxon>Candidatus Hydrogenisulfobacillus</taxon>
    </lineage>
</organism>
<keyword evidence="5 6" id="KW-0949">S-adenosyl-L-methionine</keyword>
<dbReference type="Gene3D" id="3.30.950.10">
    <property type="entry name" value="Methyltransferase, Cobalt-precorrin-4 Transmethylase, Domain 2"/>
    <property type="match status" value="1"/>
</dbReference>
<name>A0A6F8ZKC2_9FIRM</name>
<evidence type="ECO:0000256" key="5">
    <source>
        <dbReference type="ARBA" id="ARBA00022691"/>
    </source>
</evidence>
<dbReference type="Proteomes" id="UP000503399">
    <property type="component" value="Chromosome"/>
</dbReference>
<comment type="function">
    <text evidence="6">Catalyzes the 2'-O-methylation of the ribose of cytidine 1402 (C1402) in 16S rRNA.</text>
</comment>
<comment type="subcellular location">
    <subcellularLocation>
        <location evidence="6">Cytoplasm</location>
    </subcellularLocation>
</comment>
<dbReference type="GO" id="GO:0005737">
    <property type="term" value="C:cytoplasm"/>
    <property type="evidence" value="ECO:0007669"/>
    <property type="project" value="UniProtKB-SubCell"/>
</dbReference>
<dbReference type="InterPro" id="IPR035996">
    <property type="entry name" value="4pyrrol_Methylase_sf"/>
</dbReference>
<keyword evidence="2 6" id="KW-0698">rRNA processing</keyword>
<dbReference type="Gene3D" id="3.40.1010.10">
    <property type="entry name" value="Cobalt-precorrin-4 Transmethylase, Domain 1"/>
    <property type="match status" value="1"/>
</dbReference>
<protein>
    <recommendedName>
        <fullName evidence="6">Ribosomal RNA small subunit methyltransferase I</fullName>
        <ecNumber evidence="6">2.1.1.198</ecNumber>
    </recommendedName>
    <alternativeName>
        <fullName evidence="6">16S rRNA 2'-O-ribose C1402 methyltransferase</fullName>
    </alternativeName>
    <alternativeName>
        <fullName evidence="6">rRNA (cytidine-2'-O-)-methyltransferase RsmI</fullName>
    </alternativeName>
</protein>
<comment type="similarity">
    <text evidence="6">Belongs to the methyltransferase superfamily. RsmI family.</text>
</comment>
<keyword evidence="9" id="KW-1185">Reference proteome</keyword>
<evidence type="ECO:0000256" key="4">
    <source>
        <dbReference type="ARBA" id="ARBA00022679"/>
    </source>
</evidence>
<dbReference type="KEGG" id="hfv:R50_2641"/>
<dbReference type="InterPro" id="IPR014776">
    <property type="entry name" value="4pyrrole_Mease_sub2"/>
</dbReference>
<feature type="domain" description="Tetrapyrrole methylase" evidence="7">
    <location>
        <begin position="19"/>
        <end position="219"/>
    </location>
</feature>
<keyword evidence="3 6" id="KW-0489">Methyltransferase</keyword>
<gene>
    <name evidence="6 8" type="primary">rsmI</name>
    <name evidence="8" type="ORF">R50_2641</name>
</gene>
<dbReference type="EC" id="2.1.1.198" evidence="6"/>
<evidence type="ECO:0000259" key="7">
    <source>
        <dbReference type="Pfam" id="PF00590"/>
    </source>
</evidence>
<evidence type="ECO:0000256" key="6">
    <source>
        <dbReference type="HAMAP-Rule" id="MF_01877"/>
    </source>
</evidence>
<evidence type="ECO:0000256" key="2">
    <source>
        <dbReference type="ARBA" id="ARBA00022552"/>
    </source>
</evidence>
<dbReference type="PANTHER" id="PTHR46111">
    <property type="entry name" value="RIBOSOMAL RNA SMALL SUBUNIT METHYLTRANSFERASE I"/>
    <property type="match status" value="1"/>
</dbReference>
<dbReference type="InterPro" id="IPR000878">
    <property type="entry name" value="4pyrrol_Mease"/>
</dbReference>